<sequence>MRRRGSACAARAKARWSRSSEGIRRTWPMAYVDVLVDATSAPCAACTPSTAQSTQAVPSATTPRSVPCRCRVATRASRSSASGITTSSASTASAARTTAATAAGRPTESSTSPTAEPR</sequence>
<feature type="region of interest" description="Disordered" evidence="1">
    <location>
        <begin position="74"/>
        <end position="118"/>
    </location>
</feature>
<gene>
    <name evidence="2" type="ORF">KRR39_23835</name>
</gene>
<proteinExistence type="predicted"/>
<protein>
    <submittedName>
        <fullName evidence="2">Uncharacterized protein</fullName>
    </submittedName>
</protein>
<feature type="compositionally biased region" description="Low complexity" evidence="1">
    <location>
        <begin position="74"/>
        <end position="105"/>
    </location>
</feature>
<dbReference type="KEGG" id="nps:KRR39_23835"/>
<feature type="compositionally biased region" description="Polar residues" evidence="1">
    <location>
        <begin position="107"/>
        <end position="118"/>
    </location>
</feature>
<feature type="region of interest" description="Disordered" evidence="1">
    <location>
        <begin position="1"/>
        <end position="20"/>
    </location>
</feature>
<dbReference type="EMBL" id="CP077062">
    <property type="protein sequence ID" value="QWZ08300.1"/>
    <property type="molecule type" value="Genomic_DNA"/>
</dbReference>
<feature type="compositionally biased region" description="Low complexity" evidence="1">
    <location>
        <begin position="1"/>
        <end position="11"/>
    </location>
</feature>
<accession>A0A975Y0C6</accession>
<dbReference type="Proteomes" id="UP000683575">
    <property type="component" value="Chromosome"/>
</dbReference>
<evidence type="ECO:0000313" key="3">
    <source>
        <dbReference type="Proteomes" id="UP000683575"/>
    </source>
</evidence>
<name>A0A975Y0C6_9ACTN</name>
<evidence type="ECO:0000256" key="1">
    <source>
        <dbReference type="SAM" id="MobiDB-lite"/>
    </source>
</evidence>
<evidence type="ECO:0000313" key="2">
    <source>
        <dbReference type="EMBL" id="QWZ08300.1"/>
    </source>
</evidence>
<organism evidence="2 3">
    <name type="scientific">Nocardioides panacis</name>
    <dbReference type="NCBI Taxonomy" id="2849501"/>
    <lineage>
        <taxon>Bacteria</taxon>
        <taxon>Bacillati</taxon>
        <taxon>Actinomycetota</taxon>
        <taxon>Actinomycetes</taxon>
        <taxon>Propionibacteriales</taxon>
        <taxon>Nocardioidaceae</taxon>
        <taxon>Nocardioides</taxon>
    </lineage>
</organism>
<dbReference type="RefSeq" id="WP_216939809.1">
    <property type="nucleotide sequence ID" value="NZ_CP077062.1"/>
</dbReference>
<reference evidence="2" key="1">
    <citation type="submission" date="2021-06" db="EMBL/GenBank/DDBJ databases">
        <title>Complete genome sequence of Nocardioides sp. G188.</title>
        <authorList>
            <person name="Im W.-T."/>
        </authorList>
    </citation>
    <scope>NUCLEOTIDE SEQUENCE</scope>
    <source>
        <strain evidence="2">G188</strain>
    </source>
</reference>
<keyword evidence="3" id="KW-1185">Reference proteome</keyword>
<dbReference type="AlphaFoldDB" id="A0A975Y0C6"/>